<dbReference type="SUPFAM" id="SSF63411">
    <property type="entry name" value="LuxS/MPP-like metallohydrolase"/>
    <property type="match status" value="4"/>
</dbReference>
<dbReference type="Proteomes" id="UP000433104">
    <property type="component" value="Unassembled WGS sequence"/>
</dbReference>
<proteinExistence type="inferred from homology"/>
<dbReference type="PANTHER" id="PTHR11851">
    <property type="entry name" value="METALLOPROTEASE"/>
    <property type="match status" value="1"/>
</dbReference>
<organism evidence="6 7">
    <name type="scientific">Parapontixanthobacter aurantiacus</name>
    <dbReference type="NCBI Taxonomy" id="1463599"/>
    <lineage>
        <taxon>Bacteria</taxon>
        <taxon>Pseudomonadati</taxon>
        <taxon>Pseudomonadota</taxon>
        <taxon>Alphaproteobacteria</taxon>
        <taxon>Sphingomonadales</taxon>
        <taxon>Erythrobacteraceae</taxon>
        <taxon>Parapontixanthobacter</taxon>
    </lineage>
</organism>
<keyword evidence="2" id="KW-0378">Hydrolase</keyword>
<protein>
    <submittedName>
        <fullName evidence="6">Insulinase family protein</fullName>
    </submittedName>
</protein>
<dbReference type="EMBL" id="WTYW01000001">
    <property type="protein sequence ID" value="MXO85667.1"/>
    <property type="molecule type" value="Genomic_DNA"/>
</dbReference>
<evidence type="ECO:0000256" key="2">
    <source>
        <dbReference type="ARBA" id="ARBA00023049"/>
    </source>
</evidence>
<evidence type="ECO:0000256" key="1">
    <source>
        <dbReference type="ARBA" id="ARBA00007261"/>
    </source>
</evidence>
<evidence type="ECO:0000256" key="3">
    <source>
        <dbReference type="SAM" id="SignalP"/>
    </source>
</evidence>
<feature type="domain" description="Peptidase M16 C-terminal" evidence="5">
    <location>
        <begin position="739"/>
        <end position="899"/>
    </location>
</feature>
<gene>
    <name evidence="6" type="ORF">GRI38_06440</name>
</gene>
<accession>A0A844ZFA2</accession>
<comment type="similarity">
    <text evidence="1">Belongs to the peptidase M16 family.</text>
</comment>
<feature type="signal peptide" evidence="3">
    <location>
        <begin position="1"/>
        <end position="26"/>
    </location>
</feature>
<evidence type="ECO:0000313" key="6">
    <source>
        <dbReference type="EMBL" id="MXO85667.1"/>
    </source>
</evidence>
<dbReference type="GO" id="GO:0008237">
    <property type="term" value="F:metallopeptidase activity"/>
    <property type="evidence" value="ECO:0007669"/>
    <property type="project" value="UniProtKB-KW"/>
</dbReference>
<evidence type="ECO:0000259" key="5">
    <source>
        <dbReference type="Pfam" id="PF05193"/>
    </source>
</evidence>
<keyword evidence="7" id="KW-1185">Reference proteome</keyword>
<dbReference type="InterPro" id="IPR011765">
    <property type="entry name" value="Pept_M16_N"/>
</dbReference>
<keyword evidence="2" id="KW-0482">Metalloprotease</keyword>
<dbReference type="AlphaFoldDB" id="A0A844ZFA2"/>
<dbReference type="GO" id="GO:0046872">
    <property type="term" value="F:metal ion binding"/>
    <property type="evidence" value="ECO:0007669"/>
    <property type="project" value="InterPro"/>
</dbReference>
<keyword evidence="3" id="KW-0732">Signal</keyword>
<dbReference type="InterPro" id="IPR050361">
    <property type="entry name" value="MPP/UQCRC_Complex"/>
</dbReference>
<dbReference type="RefSeq" id="WP_160682046.1">
    <property type="nucleotide sequence ID" value="NZ_WTYW01000001.1"/>
</dbReference>
<dbReference type="Pfam" id="PF05193">
    <property type="entry name" value="Peptidase_M16_C"/>
    <property type="match status" value="2"/>
</dbReference>
<dbReference type="InterPro" id="IPR011249">
    <property type="entry name" value="Metalloenz_LuxS/M16"/>
</dbReference>
<feature type="chain" id="PRO_5032424520" evidence="3">
    <location>
        <begin position="27"/>
        <end position="985"/>
    </location>
</feature>
<dbReference type="PANTHER" id="PTHR11851:SF49">
    <property type="entry name" value="MITOCHONDRIAL-PROCESSING PEPTIDASE SUBUNIT ALPHA"/>
    <property type="match status" value="1"/>
</dbReference>
<feature type="domain" description="Peptidase M16 N-terminal" evidence="4">
    <location>
        <begin position="88"/>
        <end position="224"/>
    </location>
</feature>
<comment type="caution">
    <text evidence="6">The sequence shown here is derived from an EMBL/GenBank/DDBJ whole genome shotgun (WGS) entry which is preliminary data.</text>
</comment>
<keyword evidence="2" id="KW-0645">Protease</keyword>
<dbReference type="OrthoDB" id="9811314at2"/>
<dbReference type="Gene3D" id="3.30.830.10">
    <property type="entry name" value="Metalloenzyme, LuxS/M16 peptidase-like"/>
    <property type="match status" value="4"/>
</dbReference>
<sequence>MTRLSRDIRRLSLGLLLCAAPIALHAQPLPAPAETVEEVPAPRFVQSENETPWLFENSDIPPDPEWVFGEMDNGLRYATRLNGVPPGQVSIRIRIDAGSLHERDNELGYAHLMEHLLFRESEYLGPNEAIATWQRLGATFGSDTNAETSPTHTVYKLDLPNASVAKVAESLKLLSGMIREPVLSPGNVAAELPIVLAEKRERGGTAQRVGEQVRGTLFAGQRLAKRLPIGTEETLRAATANSLEDFHDRWYRPENTVISVAGDIDPMVSAALIEKWFEGWEGKGAAVPAPDFGDPVAPAGGTGANPVGEVAVIVEPDVPRNFTYAVMRPWRPVVDTIVYNEGLMMDGLAQALINRRLEARARGGGNYLYAQVQQEDVSRSTDATFVSFAPLGDDWEAALADVRGVIADALATPPTDEEIAREVAEFDIGLASAVEQQEVQPGSALADSIVTAVDIRETTAGPETILAVFRGMVDEVTPEAILEHTRALFDGAVVRATYVTPDSADASEAAVRTALAAPVSADGSARLAASSISFDDLPPIGEPGEVVERRPTGLFDIEQVAFDNGVKALLWSTDAEPGRVSVKVRFGNGFESFDAQDGPYIGLGPAALIGSGIGELGQEEIDRLATGRKLGFDLGVDDGSFSFFAQTRRDDLEDQLYLFAAKLAMPSWDSNPVNRAIAASRLSYESFETSPAAVLGRDLEYLLRDRDQRFRTPGPETLSQMTAEGFRETWAPVLEEGPVEVIVFGDFDREAAIGSLAKTFGALDAREPAADADLTAIPAFPEAQEGPRILTHRGDPDQAAAVIAWPTGGGVTNLREGRQIEILTQLFNNRLLDALRERVGASYSPNVGATWPTDVDSGGRILALAQLRPADVPVFFDEANAIAQDLIANPVEADELARVTEPLRQAIERSSTGNLFWLYQIEGATADPRLINLARSVGVDYSRTTPETMQQLAAKYFGSHEGWRLAVLPESVAGGSSGVAQPNAR</sequence>
<feature type="domain" description="Peptidase M16 C-terminal" evidence="5">
    <location>
        <begin position="238"/>
        <end position="424"/>
    </location>
</feature>
<reference evidence="6 7" key="1">
    <citation type="submission" date="2019-12" db="EMBL/GenBank/DDBJ databases">
        <title>Genomic-based taxomic classification of the family Erythrobacteraceae.</title>
        <authorList>
            <person name="Xu L."/>
        </authorList>
    </citation>
    <scope>NUCLEOTIDE SEQUENCE [LARGE SCALE GENOMIC DNA]</scope>
    <source>
        <strain evidence="6 7">MCCC 1A09962</strain>
    </source>
</reference>
<dbReference type="InterPro" id="IPR007863">
    <property type="entry name" value="Peptidase_M16_C"/>
</dbReference>
<evidence type="ECO:0000313" key="7">
    <source>
        <dbReference type="Proteomes" id="UP000433104"/>
    </source>
</evidence>
<dbReference type="Pfam" id="PF00675">
    <property type="entry name" value="Peptidase_M16"/>
    <property type="match status" value="1"/>
</dbReference>
<evidence type="ECO:0000259" key="4">
    <source>
        <dbReference type="Pfam" id="PF00675"/>
    </source>
</evidence>
<name>A0A844ZFA2_9SPHN</name>